<proteinExistence type="predicted"/>
<dbReference type="VEuPathDB" id="VectorBase:GAUT038046"/>
<organism evidence="1 2">
    <name type="scientific">Glossina austeni</name>
    <name type="common">Savannah tsetse fly</name>
    <dbReference type="NCBI Taxonomy" id="7395"/>
    <lineage>
        <taxon>Eukaryota</taxon>
        <taxon>Metazoa</taxon>
        <taxon>Ecdysozoa</taxon>
        <taxon>Arthropoda</taxon>
        <taxon>Hexapoda</taxon>
        <taxon>Insecta</taxon>
        <taxon>Pterygota</taxon>
        <taxon>Neoptera</taxon>
        <taxon>Endopterygota</taxon>
        <taxon>Diptera</taxon>
        <taxon>Brachycera</taxon>
        <taxon>Muscomorpha</taxon>
        <taxon>Hippoboscoidea</taxon>
        <taxon>Glossinidae</taxon>
        <taxon>Glossina</taxon>
    </lineage>
</organism>
<evidence type="ECO:0000313" key="1">
    <source>
        <dbReference type="EnsemblMetazoa" id="GAUT038046-PA"/>
    </source>
</evidence>
<reference evidence="1" key="1">
    <citation type="submission" date="2020-05" db="UniProtKB">
        <authorList>
            <consortium name="EnsemblMetazoa"/>
        </authorList>
    </citation>
    <scope>IDENTIFICATION</scope>
    <source>
        <strain evidence="1">TTRI</strain>
    </source>
</reference>
<sequence>MQALNAVDDTLSSGYGCLRDTILTYPNSMHRFLTYLNSMHRFITHLNILASLSNCANTLRVVSFVFYQRQQSLWVEREHFFNILGNQALPWIALIRTLTNPYEYLVELGAIEGLEQTYLQSNN</sequence>
<keyword evidence="2" id="KW-1185">Reference proteome</keyword>
<dbReference type="Proteomes" id="UP000078200">
    <property type="component" value="Unassembled WGS sequence"/>
</dbReference>
<name>A0A1A9VHZ0_GLOAU</name>
<dbReference type="EnsemblMetazoa" id="GAUT038046-RA">
    <property type="protein sequence ID" value="GAUT038046-PA"/>
    <property type="gene ID" value="GAUT038046"/>
</dbReference>
<dbReference type="AlphaFoldDB" id="A0A1A9VHZ0"/>
<protein>
    <submittedName>
        <fullName evidence="1">Uncharacterized protein</fullName>
    </submittedName>
</protein>
<evidence type="ECO:0000313" key="2">
    <source>
        <dbReference type="Proteomes" id="UP000078200"/>
    </source>
</evidence>
<accession>A0A1A9VHZ0</accession>